<dbReference type="RefSeq" id="WP_284307250.1">
    <property type="nucleotide sequence ID" value="NZ_BSPB01000008.1"/>
</dbReference>
<dbReference type="Proteomes" id="UP001156903">
    <property type="component" value="Unassembled WGS sequence"/>
</dbReference>
<evidence type="ECO:0000313" key="2">
    <source>
        <dbReference type="EMBL" id="GLS14045.1"/>
    </source>
</evidence>
<dbReference type="PANTHER" id="PTHR23131:SF0">
    <property type="entry name" value="ENDORIBONUCLEASE LACTB2"/>
    <property type="match status" value="1"/>
</dbReference>
<organism evidence="2 3">
    <name type="scientific">Hydrogenophaga electricum</name>
    <dbReference type="NCBI Taxonomy" id="1230953"/>
    <lineage>
        <taxon>Bacteria</taxon>
        <taxon>Pseudomonadati</taxon>
        <taxon>Pseudomonadota</taxon>
        <taxon>Betaproteobacteria</taxon>
        <taxon>Burkholderiales</taxon>
        <taxon>Comamonadaceae</taxon>
        <taxon>Hydrogenophaga</taxon>
    </lineage>
</organism>
<dbReference type="InterPro" id="IPR041516">
    <property type="entry name" value="LACTB2_WH"/>
</dbReference>
<dbReference type="InterPro" id="IPR050662">
    <property type="entry name" value="Sec-metab_biosynth-thioest"/>
</dbReference>
<accession>A0ABQ6C2C4</accession>
<feature type="domain" description="Nudix hydrolase" evidence="1">
    <location>
        <begin position="16"/>
        <end position="206"/>
    </location>
</feature>
<dbReference type="Gene3D" id="3.90.79.10">
    <property type="entry name" value="Nucleoside Triphosphate Pyrophosphohydrolase"/>
    <property type="match status" value="1"/>
</dbReference>
<evidence type="ECO:0000259" key="1">
    <source>
        <dbReference type="PROSITE" id="PS51462"/>
    </source>
</evidence>
<sequence>MVRPTQLLHPQRTPVAVRPAATVLLLRDSPQGLEVLMTRRSMTASFAPGAYVFPGGGIDAADAQGHALSTRRPTQSDTRLTQAIAAIRESFEELGVLLARRADGSFLNTAQIAALDRRAPFAEQCAAQGLTLAGAEVFVLAHWVTDRDLPKRFDVPFLAARMPEGQEPVADESEQFEPVWVRPADALARHAAGQFFIIFPTIRTLERLQAYATVDAVLRACGQSLAGPPQERLHPLGGRGEARVGGQVLDEPLFTSCPRAGLMNGHESRHMEHEMPFGELALVSPDGQIVHELAWQHERPVPLLKNVQRLTAPNPGFMTGPGTNSYLVGDPATGHIAIDPGPADPVHVERLWRAAGGDIRAIVCTHSHADHSPGAPLLQALCEQGGKGKPPILGLPSADTARANSQFTPERALADAERLVLRTPDGAVAHTLQVVHTPGHAANHLCLLLEEDGLLFSGDHILNGSTTVIDPPDGHMGAYLDALDKLDRLCEAHGVHFILPAHGYVLGDHQRSAEQPGSPEHGGARAAIAHLKAHRLAREAKIARAMQAAPDGTLDDWVKIAYDDVPERLWPVAKRSMLAHVERIQSLGGFNA</sequence>
<protein>
    <recommendedName>
        <fullName evidence="1">Nudix hydrolase domain-containing protein</fullName>
    </recommendedName>
</protein>
<dbReference type="CDD" id="cd18870">
    <property type="entry name" value="NUDIX_AcylCoAdiphos_Nudt19"/>
    <property type="match status" value="1"/>
</dbReference>
<reference evidence="3" key="1">
    <citation type="journal article" date="2019" name="Int. J. Syst. Evol. Microbiol.">
        <title>The Global Catalogue of Microorganisms (GCM) 10K type strain sequencing project: providing services to taxonomists for standard genome sequencing and annotation.</title>
        <authorList>
            <consortium name="The Broad Institute Genomics Platform"/>
            <consortium name="The Broad Institute Genome Sequencing Center for Infectious Disease"/>
            <person name="Wu L."/>
            <person name="Ma J."/>
        </authorList>
    </citation>
    <scope>NUCLEOTIDE SEQUENCE [LARGE SCALE GENOMIC DNA]</scope>
    <source>
        <strain evidence="3">NBRC 109341</strain>
    </source>
</reference>
<dbReference type="InterPro" id="IPR015797">
    <property type="entry name" value="NUDIX_hydrolase-like_dom_sf"/>
</dbReference>
<dbReference type="CDD" id="cd16278">
    <property type="entry name" value="metallo-hydrolase-like_MBL-fold"/>
    <property type="match status" value="1"/>
</dbReference>
<dbReference type="InterPro" id="IPR001279">
    <property type="entry name" value="Metallo-B-lactamas"/>
</dbReference>
<proteinExistence type="predicted"/>
<dbReference type="SUPFAM" id="SSF56281">
    <property type="entry name" value="Metallo-hydrolase/oxidoreductase"/>
    <property type="match status" value="1"/>
</dbReference>
<dbReference type="Pfam" id="PF00753">
    <property type="entry name" value="Lactamase_B"/>
    <property type="match status" value="1"/>
</dbReference>
<dbReference type="InterPro" id="IPR036866">
    <property type="entry name" value="RibonucZ/Hydroxyglut_hydro"/>
</dbReference>
<dbReference type="SUPFAM" id="SSF55811">
    <property type="entry name" value="Nudix"/>
    <property type="match status" value="1"/>
</dbReference>
<keyword evidence="3" id="KW-1185">Reference proteome</keyword>
<dbReference type="InterPro" id="IPR036388">
    <property type="entry name" value="WH-like_DNA-bd_sf"/>
</dbReference>
<dbReference type="InterPro" id="IPR000086">
    <property type="entry name" value="NUDIX_hydrolase_dom"/>
</dbReference>
<dbReference type="PROSITE" id="PS51462">
    <property type="entry name" value="NUDIX"/>
    <property type="match status" value="1"/>
</dbReference>
<dbReference type="SMART" id="SM00849">
    <property type="entry name" value="Lactamase_B"/>
    <property type="match status" value="1"/>
</dbReference>
<evidence type="ECO:0000313" key="3">
    <source>
        <dbReference type="Proteomes" id="UP001156903"/>
    </source>
</evidence>
<comment type="caution">
    <text evidence="2">The sequence shown here is derived from an EMBL/GenBank/DDBJ whole genome shotgun (WGS) entry which is preliminary data.</text>
</comment>
<dbReference type="Gene3D" id="3.60.15.10">
    <property type="entry name" value="Ribonuclease Z/Hydroxyacylglutathione hydrolase-like"/>
    <property type="match status" value="1"/>
</dbReference>
<dbReference type="Pfam" id="PF17778">
    <property type="entry name" value="WHD_BLACT"/>
    <property type="match status" value="1"/>
</dbReference>
<name>A0ABQ6C2C4_9BURK</name>
<dbReference type="Gene3D" id="1.10.10.10">
    <property type="entry name" value="Winged helix-like DNA-binding domain superfamily/Winged helix DNA-binding domain"/>
    <property type="match status" value="1"/>
</dbReference>
<dbReference type="EMBL" id="BSPB01000008">
    <property type="protein sequence ID" value="GLS14045.1"/>
    <property type="molecule type" value="Genomic_DNA"/>
</dbReference>
<gene>
    <name evidence="2" type="ORF">GCM10007935_14750</name>
</gene>
<dbReference type="PANTHER" id="PTHR23131">
    <property type="entry name" value="ENDORIBONUCLEASE LACTB2"/>
    <property type="match status" value="1"/>
</dbReference>